<proteinExistence type="predicted"/>
<dbReference type="Proteomes" id="UP000307440">
    <property type="component" value="Unassembled WGS sequence"/>
</dbReference>
<evidence type="ECO:0000313" key="2">
    <source>
        <dbReference type="EMBL" id="TFK16605.1"/>
    </source>
</evidence>
<reference evidence="2 3" key="1">
    <citation type="journal article" date="2019" name="Nat. Ecol. Evol.">
        <title>Megaphylogeny resolves global patterns of mushroom evolution.</title>
        <authorList>
            <person name="Varga T."/>
            <person name="Krizsan K."/>
            <person name="Foldi C."/>
            <person name="Dima B."/>
            <person name="Sanchez-Garcia M."/>
            <person name="Sanchez-Ramirez S."/>
            <person name="Szollosi G.J."/>
            <person name="Szarkandi J.G."/>
            <person name="Papp V."/>
            <person name="Albert L."/>
            <person name="Andreopoulos W."/>
            <person name="Angelini C."/>
            <person name="Antonin V."/>
            <person name="Barry K.W."/>
            <person name="Bougher N.L."/>
            <person name="Buchanan P."/>
            <person name="Buyck B."/>
            <person name="Bense V."/>
            <person name="Catcheside P."/>
            <person name="Chovatia M."/>
            <person name="Cooper J."/>
            <person name="Damon W."/>
            <person name="Desjardin D."/>
            <person name="Finy P."/>
            <person name="Geml J."/>
            <person name="Haridas S."/>
            <person name="Hughes K."/>
            <person name="Justo A."/>
            <person name="Karasinski D."/>
            <person name="Kautmanova I."/>
            <person name="Kiss B."/>
            <person name="Kocsube S."/>
            <person name="Kotiranta H."/>
            <person name="LaButti K.M."/>
            <person name="Lechner B.E."/>
            <person name="Liimatainen K."/>
            <person name="Lipzen A."/>
            <person name="Lukacs Z."/>
            <person name="Mihaltcheva S."/>
            <person name="Morgado L.N."/>
            <person name="Niskanen T."/>
            <person name="Noordeloos M.E."/>
            <person name="Ohm R.A."/>
            <person name="Ortiz-Santana B."/>
            <person name="Ovrebo C."/>
            <person name="Racz N."/>
            <person name="Riley R."/>
            <person name="Savchenko A."/>
            <person name="Shiryaev A."/>
            <person name="Soop K."/>
            <person name="Spirin V."/>
            <person name="Szebenyi C."/>
            <person name="Tomsovsky M."/>
            <person name="Tulloss R.E."/>
            <person name="Uehling J."/>
            <person name="Grigoriev I.V."/>
            <person name="Vagvolgyi C."/>
            <person name="Papp T."/>
            <person name="Martin F.M."/>
            <person name="Miettinen O."/>
            <person name="Hibbett D.S."/>
            <person name="Nagy L.G."/>
        </authorList>
    </citation>
    <scope>NUCLEOTIDE SEQUENCE [LARGE SCALE GENOMIC DNA]</scope>
    <source>
        <strain evidence="2 3">CBS 121175</strain>
    </source>
</reference>
<protein>
    <submittedName>
        <fullName evidence="2">Uncharacterized protein</fullName>
    </submittedName>
</protein>
<feature type="region of interest" description="Disordered" evidence="1">
    <location>
        <begin position="81"/>
        <end position="125"/>
    </location>
</feature>
<evidence type="ECO:0000313" key="3">
    <source>
        <dbReference type="Proteomes" id="UP000307440"/>
    </source>
</evidence>
<evidence type="ECO:0000256" key="1">
    <source>
        <dbReference type="SAM" id="MobiDB-lite"/>
    </source>
</evidence>
<accession>A0A5C3K975</accession>
<dbReference type="EMBL" id="ML210718">
    <property type="protein sequence ID" value="TFK16605.1"/>
    <property type="molecule type" value="Genomic_DNA"/>
</dbReference>
<feature type="compositionally biased region" description="Acidic residues" evidence="1">
    <location>
        <begin position="286"/>
        <end position="297"/>
    </location>
</feature>
<feature type="compositionally biased region" description="Pro residues" evidence="1">
    <location>
        <begin position="84"/>
        <end position="96"/>
    </location>
</feature>
<gene>
    <name evidence="2" type="ORF">FA15DRAFT_711644</name>
</gene>
<sequence length="384" mass="40951">MGTATHQLMDGRCVTAHPLFLSIFPLPAPISVEPPSLPAHCPPLPPPTALCPPPLPATRLPPATTTACHLFAVRHRLPLATRPLPTPPNTCHPPPATRLLPNARAQSPPASAAQRPLPTAQRARPVAARCRTTLVTCPPPTPPNACHPPPATRLPPNARHPPPATRLLPNACAQSLPISLFATCLTPTAHNLFCCPLLATHPLPNVHSPSLLFAHHLTCPFCLAEDVLKDLNVSIAPPPRQQAILPASSAPPPRQQAILPASSAARTRQCRTELQAPVKQPKPKEEEEEEEVTDEEENVYHAQRKEKGKVEVVIQRGNRNIYDSSLSEDSMEIPFYGASATVGGTLGGNAAGIAPNPADFDINNGELILDVDINHPPSPASNIQ</sequence>
<organism evidence="2 3">
    <name type="scientific">Coprinopsis marcescibilis</name>
    <name type="common">Agaric fungus</name>
    <name type="synonym">Psathyrella marcescibilis</name>
    <dbReference type="NCBI Taxonomy" id="230819"/>
    <lineage>
        <taxon>Eukaryota</taxon>
        <taxon>Fungi</taxon>
        <taxon>Dikarya</taxon>
        <taxon>Basidiomycota</taxon>
        <taxon>Agaricomycotina</taxon>
        <taxon>Agaricomycetes</taxon>
        <taxon>Agaricomycetidae</taxon>
        <taxon>Agaricales</taxon>
        <taxon>Agaricineae</taxon>
        <taxon>Psathyrellaceae</taxon>
        <taxon>Coprinopsis</taxon>
    </lineage>
</organism>
<keyword evidence="3" id="KW-1185">Reference proteome</keyword>
<dbReference type="AlphaFoldDB" id="A0A5C3K975"/>
<feature type="compositionally biased region" description="Low complexity" evidence="1">
    <location>
        <begin position="103"/>
        <end position="116"/>
    </location>
</feature>
<feature type="region of interest" description="Disordered" evidence="1">
    <location>
        <begin position="271"/>
        <end position="300"/>
    </location>
</feature>
<name>A0A5C3K975_COPMA</name>